<dbReference type="Proteomes" id="UP001234297">
    <property type="component" value="Chromosome 7"/>
</dbReference>
<organism evidence="1 2">
    <name type="scientific">Persea americana</name>
    <name type="common">Avocado</name>
    <dbReference type="NCBI Taxonomy" id="3435"/>
    <lineage>
        <taxon>Eukaryota</taxon>
        <taxon>Viridiplantae</taxon>
        <taxon>Streptophyta</taxon>
        <taxon>Embryophyta</taxon>
        <taxon>Tracheophyta</taxon>
        <taxon>Spermatophyta</taxon>
        <taxon>Magnoliopsida</taxon>
        <taxon>Magnoliidae</taxon>
        <taxon>Laurales</taxon>
        <taxon>Lauraceae</taxon>
        <taxon>Persea</taxon>
    </lineage>
</organism>
<accession>A0ACC2L7E0</accession>
<proteinExistence type="predicted"/>
<evidence type="ECO:0000313" key="1">
    <source>
        <dbReference type="EMBL" id="KAJ8629012.1"/>
    </source>
</evidence>
<keyword evidence="2" id="KW-1185">Reference proteome</keyword>
<name>A0ACC2L7E0_PERAE</name>
<gene>
    <name evidence="1" type="ORF">MRB53_022335</name>
</gene>
<protein>
    <submittedName>
        <fullName evidence="1">Uncharacterized protein</fullName>
    </submittedName>
</protein>
<comment type="caution">
    <text evidence="1">The sequence shown here is derived from an EMBL/GenBank/DDBJ whole genome shotgun (WGS) entry which is preliminary data.</text>
</comment>
<sequence length="184" mass="19460">MGKTGGAFVCLLIVVMDVVAGILGIEAEIAQNKVRHLRFMIFECKEPSNQAFLLGLAAAGLLAFAHVAATLLGGCMCICSTYEFQRSSSNKQLAAVCFVISWVVMALGIGALVMGAMANNRSRKCGLSHHSFLSIGGILCFVHGLFCVAYYVSAAAATGEDDDKPSRRGSGAQMAERHHHGLHA</sequence>
<evidence type="ECO:0000313" key="2">
    <source>
        <dbReference type="Proteomes" id="UP001234297"/>
    </source>
</evidence>
<reference evidence="1 2" key="1">
    <citation type="journal article" date="2022" name="Hortic Res">
        <title>A haplotype resolved chromosomal level avocado genome allows analysis of novel avocado genes.</title>
        <authorList>
            <person name="Nath O."/>
            <person name="Fletcher S.J."/>
            <person name="Hayward A."/>
            <person name="Shaw L.M."/>
            <person name="Masouleh A.K."/>
            <person name="Furtado A."/>
            <person name="Henry R.J."/>
            <person name="Mitter N."/>
        </authorList>
    </citation>
    <scope>NUCLEOTIDE SEQUENCE [LARGE SCALE GENOMIC DNA]</scope>
    <source>
        <strain evidence="2">cv. Hass</strain>
    </source>
</reference>
<dbReference type="EMBL" id="CM056815">
    <property type="protein sequence ID" value="KAJ8629012.1"/>
    <property type="molecule type" value="Genomic_DNA"/>
</dbReference>